<accession>A0ABT3A969</accession>
<comment type="similarity">
    <text evidence="8 9">Belongs to the TonB-dependent receptor family.</text>
</comment>
<evidence type="ECO:0000256" key="7">
    <source>
        <dbReference type="ARBA" id="ARBA00023237"/>
    </source>
</evidence>
<evidence type="ECO:0000256" key="2">
    <source>
        <dbReference type="ARBA" id="ARBA00022448"/>
    </source>
</evidence>
<keyword evidence="7 8" id="KW-0998">Cell outer membrane</keyword>
<reference evidence="13 14" key="1">
    <citation type="submission" date="2022-10" db="EMBL/GenBank/DDBJ databases">
        <title>Aestuariibacter sp. AA17 isolated from Montipora capitata coral fragment.</title>
        <authorList>
            <person name="Emsley S.A."/>
            <person name="Pfannmuller K.M."/>
            <person name="Loughran R.M."/>
            <person name="Shlafstein M."/>
            <person name="Papke E."/>
            <person name="Saw J.H."/>
            <person name="Ushijima B."/>
            <person name="Videau P."/>
        </authorList>
    </citation>
    <scope>NUCLEOTIDE SEQUENCE [LARGE SCALE GENOMIC DNA]</scope>
    <source>
        <strain evidence="13 14">AA17</strain>
    </source>
</reference>
<evidence type="ECO:0000256" key="8">
    <source>
        <dbReference type="PROSITE-ProRule" id="PRU01360"/>
    </source>
</evidence>
<dbReference type="InterPro" id="IPR037066">
    <property type="entry name" value="Plug_dom_sf"/>
</dbReference>
<keyword evidence="14" id="KW-1185">Reference proteome</keyword>
<feature type="domain" description="TonB-dependent receptor-like beta-barrel" evidence="11">
    <location>
        <begin position="342"/>
        <end position="780"/>
    </location>
</feature>
<evidence type="ECO:0000256" key="3">
    <source>
        <dbReference type="ARBA" id="ARBA00022452"/>
    </source>
</evidence>
<feature type="signal peptide" evidence="10">
    <location>
        <begin position="1"/>
        <end position="23"/>
    </location>
</feature>
<feature type="chain" id="PRO_5045721162" evidence="10">
    <location>
        <begin position="24"/>
        <end position="810"/>
    </location>
</feature>
<keyword evidence="2 8" id="KW-0813">Transport</keyword>
<dbReference type="RefSeq" id="WP_263712148.1">
    <property type="nucleotide sequence ID" value="NZ_JAOWKX010000004.1"/>
</dbReference>
<dbReference type="Pfam" id="PF07715">
    <property type="entry name" value="Plug"/>
    <property type="match status" value="1"/>
</dbReference>
<organism evidence="13 14">
    <name type="scientific">Fluctibacter corallii</name>
    <dbReference type="NCBI Taxonomy" id="2984329"/>
    <lineage>
        <taxon>Bacteria</taxon>
        <taxon>Pseudomonadati</taxon>
        <taxon>Pseudomonadota</taxon>
        <taxon>Gammaproteobacteria</taxon>
        <taxon>Alteromonadales</taxon>
        <taxon>Alteromonadaceae</taxon>
        <taxon>Fluctibacter</taxon>
    </lineage>
</organism>
<dbReference type="Gene3D" id="2.40.170.20">
    <property type="entry name" value="TonB-dependent receptor, beta-barrel domain"/>
    <property type="match status" value="1"/>
</dbReference>
<evidence type="ECO:0000259" key="12">
    <source>
        <dbReference type="Pfam" id="PF07715"/>
    </source>
</evidence>
<comment type="subcellular location">
    <subcellularLocation>
        <location evidence="1 8">Cell outer membrane</location>
        <topology evidence="1 8">Multi-pass membrane protein</topology>
    </subcellularLocation>
</comment>
<evidence type="ECO:0000256" key="9">
    <source>
        <dbReference type="RuleBase" id="RU003357"/>
    </source>
</evidence>
<dbReference type="Proteomes" id="UP001652504">
    <property type="component" value="Unassembled WGS sequence"/>
</dbReference>
<dbReference type="PANTHER" id="PTHR32552:SF90">
    <property type="entry name" value="METAL-PSEUDOPALINE RECEPTOR CNTO"/>
    <property type="match status" value="1"/>
</dbReference>
<dbReference type="PANTHER" id="PTHR32552">
    <property type="entry name" value="FERRICHROME IRON RECEPTOR-RELATED"/>
    <property type="match status" value="1"/>
</dbReference>
<evidence type="ECO:0000313" key="14">
    <source>
        <dbReference type="Proteomes" id="UP001652504"/>
    </source>
</evidence>
<dbReference type="Gene3D" id="2.170.130.10">
    <property type="entry name" value="TonB-dependent receptor, plug domain"/>
    <property type="match status" value="1"/>
</dbReference>
<keyword evidence="4 8" id="KW-0812">Transmembrane</keyword>
<keyword evidence="10" id="KW-0732">Signal</keyword>
<dbReference type="Pfam" id="PF00593">
    <property type="entry name" value="TonB_dep_Rec_b-barrel"/>
    <property type="match status" value="1"/>
</dbReference>
<keyword evidence="5 9" id="KW-0798">TonB box</keyword>
<feature type="domain" description="TonB-dependent receptor plug" evidence="12">
    <location>
        <begin position="69"/>
        <end position="170"/>
    </location>
</feature>
<evidence type="ECO:0000256" key="6">
    <source>
        <dbReference type="ARBA" id="ARBA00023136"/>
    </source>
</evidence>
<evidence type="ECO:0000256" key="4">
    <source>
        <dbReference type="ARBA" id="ARBA00022692"/>
    </source>
</evidence>
<sequence length="810" mass="90299">MHRSRLSYIAALVIASVSGNTFAEQASVSSPAESSLKNSSEALEKITVYGRHNALILNSGTATKSNMSLMDTPAAIVVVDKTLLDQQNAFSLQDALRNVSGLGQAGNNYGIGDNLVVRGLGVNYAYDGMFGGADLENSYNPTRSLTNVESIEVLKGPATGLYGIGAAGGVINLVEKKPLFQSQTLFSGTIGEWDHTRLMVDNTGPINDKLAYRVVAAHEQEDGYRDLGNERAEVYGSLKFNASDTHEFLFSAAYIDDKVQIDSIGHPVRILNRDSLAGEGDEITADRLVNDSDADNDKKLGIQLTDAQREQLAASINDTDGVLPLDLGATGLISPLSRPNAGEEVRIKVRHDVDFSAQTKLRHQFQYREYDSNFVRQTGAYNYVYWNRYGEINAEPRAPLEVDGVLYPYAARRQEYRKQEVSETTLQYFADLQSTWSWGAFEGEHLLSVNYENRDMSVMSWSAYDADGSSGDNPIPYILDIRSPNWPTGRFEDYDTALRTNYDKEVSAYGISAQEVLYFDEKLTARIGVAYSAIEQKYQHKGTDRAPEASAEADTDDSGLTYNLGLNYSVTENVSTFVNYAKGRTAYSILGAVDGEDDRPDSESKSFDIGVRFTAFDEDLLGSFVWFETRRTNLRYGNELYNDNPEDPEFNVSVPQYFYDDEDNSEGFEFDLNFALMESWSMNLNYTRQDAINIRSQERLGQTKGVPKHMGGVWTEYTMPINLLNNPISFRLGADYVGERTINSTSFGLPDAVINSYVVWDAGISYQAEEWDVQLNINNLFDKTYYSKAMFLGGLPGEERNISLTVNYRL</sequence>
<dbReference type="InterPro" id="IPR012910">
    <property type="entry name" value="Plug_dom"/>
</dbReference>
<comment type="caution">
    <text evidence="13">The sequence shown here is derived from an EMBL/GenBank/DDBJ whole genome shotgun (WGS) entry which is preliminary data.</text>
</comment>
<keyword evidence="3 8" id="KW-1134">Transmembrane beta strand</keyword>
<dbReference type="InterPro" id="IPR039426">
    <property type="entry name" value="TonB-dep_rcpt-like"/>
</dbReference>
<evidence type="ECO:0000313" key="13">
    <source>
        <dbReference type="EMBL" id="MCV2884866.1"/>
    </source>
</evidence>
<proteinExistence type="inferred from homology"/>
<dbReference type="EMBL" id="JAOWKX010000004">
    <property type="protein sequence ID" value="MCV2884866.1"/>
    <property type="molecule type" value="Genomic_DNA"/>
</dbReference>
<evidence type="ECO:0000259" key="11">
    <source>
        <dbReference type="Pfam" id="PF00593"/>
    </source>
</evidence>
<protein>
    <submittedName>
        <fullName evidence="13">TonB-dependent receptor</fullName>
    </submittedName>
</protein>
<dbReference type="PROSITE" id="PS52016">
    <property type="entry name" value="TONB_DEPENDENT_REC_3"/>
    <property type="match status" value="1"/>
</dbReference>
<evidence type="ECO:0000256" key="5">
    <source>
        <dbReference type="ARBA" id="ARBA00023077"/>
    </source>
</evidence>
<dbReference type="InterPro" id="IPR036942">
    <property type="entry name" value="Beta-barrel_TonB_sf"/>
</dbReference>
<dbReference type="InterPro" id="IPR000531">
    <property type="entry name" value="Beta-barrel_TonB"/>
</dbReference>
<evidence type="ECO:0000256" key="10">
    <source>
        <dbReference type="SAM" id="SignalP"/>
    </source>
</evidence>
<keyword evidence="13" id="KW-0675">Receptor</keyword>
<evidence type="ECO:0000256" key="1">
    <source>
        <dbReference type="ARBA" id="ARBA00004571"/>
    </source>
</evidence>
<name>A0ABT3A969_9ALTE</name>
<dbReference type="SUPFAM" id="SSF56935">
    <property type="entry name" value="Porins"/>
    <property type="match status" value="1"/>
</dbReference>
<keyword evidence="6 8" id="KW-0472">Membrane</keyword>
<gene>
    <name evidence="13" type="ORF">OE749_09175</name>
</gene>